<proteinExistence type="inferred from homology"/>
<keyword evidence="12" id="KW-1185">Reference proteome</keyword>
<dbReference type="InterPro" id="IPR021720">
    <property type="entry name" value="Malectin_dom"/>
</dbReference>
<dbReference type="InterPro" id="IPR029455">
    <property type="entry name" value="GHL15"/>
</dbReference>
<dbReference type="Gene3D" id="2.60.120.430">
    <property type="entry name" value="Galactose-binding lectin"/>
    <property type="match status" value="1"/>
</dbReference>
<evidence type="ECO:0000256" key="5">
    <source>
        <dbReference type="ARBA" id="ARBA00022824"/>
    </source>
</evidence>
<evidence type="ECO:0000256" key="3">
    <source>
        <dbReference type="ARBA" id="ARBA00022692"/>
    </source>
</evidence>
<dbReference type="InterPro" id="IPR008979">
    <property type="entry name" value="Galactose-bd-like_sf"/>
</dbReference>
<keyword evidence="8" id="KW-0325">Glycoprotein</keyword>
<evidence type="ECO:0000256" key="8">
    <source>
        <dbReference type="ARBA" id="ARBA00023180"/>
    </source>
</evidence>
<evidence type="ECO:0000259" key="10">
    <source>
        <dbReference type="Pfam" id="PF11721"/>
    </source>
</evidence>
<comment type="subcellular location">
    <subcellularLocation>
        <location evidence="1">Endoplasmic reticulum membrane</location>
        <topology evidence="1">Single-pass type I membrane protein</topology>
    </subcellularLocation>
</comment>
<accession>A0ABZ0RJM9</accession>
<protein>
    <submittedName>
        <fullName evidence="11">Malectin domain-containing carbohydrate-binding protein</fullName>
    </submittedName>
</protein>
<dbReference type="EMBL" id="CP138858">
    <property type="protein sequence ID" value="WPJ96272.1"/>
    <property type="molecule type" value="Genomic_DNA"/>
</dbReference>
<organism evidence="11 12">
    <name type="scientific">Coraliomargarita algicola</name>
    <dbReference type="NCBI Taxonomy" id="3092156"/>
    <lineage>
        <taxon>Bacteria</taxon>
        <taxon>Pseudomonadati</taxon>
        <taxon>Verrucomicrobiota</taxon>
        <taxon>Opitutia</taxon>
        <taxon>Puniceicoccales</taxon>
        <taxon>Coraliomargaritaceae</taxon>
        <taxon>Coraliomargarita</taxon>
    </lineage>
</organism>
<evidence type="ECO:0000313" key="12">
    <source>
        <dbReference type="Proteomes" id="UP001324993"/>
    </source>
</evidence>
<keyword evidence="5" id="KW-0256">Endoplasmic reticulum</keyword>
<feature type="domain" description="Malectin" evidence="10">
    <location>
        <begin position="634"/>
        <end position="766"/>
    </location>
</feature>
<evidence type="ECO:0000256" key="6">
    <source>
        <dbReference type="ARBA" id="ARBA00022989"/>
    </source>
</evidence>
<name>A0ABZ0RJM9_9BACT</name>
<dbReference type="InterPro" id="IPR039155">
    <property type="entry name" value="MLEC"/>
</dbReference>
<dbReference type="PANTHER" id="PTHR13460:SF0">
    <property type="entry name" value="MALECTIN"/>
    <property type="match status" value="1"/>
</dbReference>
<dbReference type="RefSeq" id="WP_319833135.1">
    <property type="nucleotide sequence ID" value="NZ_CP138858.1"/>
</dbReference>
<evidence type="ECO:0000313" key="11">
    <source>
        <dbReference type="EMBL" id="WPJ96272.1"/>
    </source>
</evidence>
<dbReference type="PANTHER" id="PTHR13460">
    <property type="match status" value="1"/>
</dbReference>
<evidence type="ECO:0000256" key="7">
    <source>
        <dbReference type="ARBA" id="ARBA00023136"/>
    </source>
</evidence>
<sequence length="892" mass="98706">MRYIQVSGFILGVWLLLSAGLQAALIGRDDFDGTETFLSKVNSNPTNRGALVWDSVSRATVAEQAVIDTSVSAGGLIGLNTGDVDGFLESTKTDHFFAMYRGGVSAARTLTYTFDISGSTYLSLSMDWACSGYIHEPLISVTYSIDGADPTTIFSVGSSAEDWTETMEDGREVLNGRSATVTANGEVANPLTDRFQTYTPKITGSGSVLTVTITMGSGVGGPAYGLDNIALYAYDFMDYLPQHVAHLEPYRWDKVQRGCFIRYIGDGAYPEEAVQIIAESCTYIHGQNKVTQSSREQFTIPYPKRIYRFAYKNLTKHYDGQDSIFLNVPQWFMHEAGGSPNIVTDDYPTLNLTNTNTLYAGMNLHEWWVADMRDTINPNLPGNTIFIDSLNGAMRAGQSGNYDYWGNAIGDGTYYDNDYTENYLKPLLAKIRDEFADEMIVTGNYLNPWFLPDGNYEYVRDYLHCCYIENSERFDDSYTDILNIGIDQVQRVSEDGKMIFFNLGTGKPTPAPTLTIEAMRTKASNAMPEFYASLDITEQDELAELYAYFEFKLAIFLLSANDYSYFCYQETPIGDYGGTDLFKIVPPFPEFQYPLGAPLGAAGQNGNEWTRQFEHASVWLNSGTGEAKVEWHKISAINCGGDAYTDANGVEYALDRSFIGGSAYTTTDAIADTLDDPLYQTERYGDFAYQVPVANGNYNVVLQFAEIYYTQPGKRQFNILIEGTPVLVDLDIYAEAGHDVAYDVVVPNVMVSDGTLSIETAASVENPKLSAFRFAETADEGFASWIVGYGLSGTIATETANPDSDHLNNFEEYIAGTNPKVFDTFGVSHFTAGGSTTIEWNAVHGRVYKVYWSSNLLDGFTLIGSNITDGVFIDTEHTEEPSGFYKVTVELE</sequence>
<dbReference type="Pfam" id="PF14885">
    <property type="entry name" value="GHL15"/>
    <property type="match status" value="1"/>
</dbReference>
<reference evidence="11 12" key="1">
    <citation type="submission" date="2023-11" db="EMBL/GenBank/DDBJ databases">
        <title>Coraliomargarita sp. nov., isolated from marine algae.</title>
        <authorList>
            <person name="Lee J.K."/>
            <person name="Baek J.H."/>
            <person name="Kim J.M."/>
            <person name="Choi D.G."/>
            <person name="Jeon C.O."/>
        </authorList>
    </citation>
    <scope>NUCLEOTIDE SEQUENCE [LARGE SCALE GENOMIC DNA]</scope>
    <source>
        <strain evidence="11 12">J2-16</strain>
    </source>
</reference>
<gene>
    <name evidence="11" type="ORF">SH580_00970</name>
</gene>
<dbReference type="Pfam" id="PF11721">
    <property type="entry name" value="Malectin"/>
    <property type="match status" value="1"/>
</dbReference>
<keyword evidence="6" id="KW-1133">Transmembrane helix</keyword>
<keyword evidence="3" id="KW-0812">Transmembrane</keyword>
<keyword evidence="4" id="KW-0732">Signal</keyword>
<keyword evidence="7" id="KW-0472">Membrane</keyword>
<dbReference type="SUPFAM" id="SSF49785">
    <property type="entry name" value="Galactose-binding domain-like"/>
    <property type="match status" value="1"/>
</dbReference>
<evidence type="ECO:0000256" key="4">
    <source>
        <dbReference type="ARBA" id="ARBA00022729"/>
    </source>
</evidence>
<evidence type="ECO:0000256" key="9">
    <source>
        <dbReference type="ARBA" id="ARBA00023277"/>
    </source>
</evidence>
<evidence type="ECO:0000256" key="1">
    <source>
        <dbReference type="ARBA" id="ARBA00004115"/>
    </source>
</evidence>
<keyword evidence="9" id="KW-0119">Carbohydrate metabolism</keyword>
<dbReference type="Proteomes" id="UP001324993">
    <property type="component" value="Chromosome"/>
</dbReference>
<comment type="similarity">
    <text evidence="2">Belongs to the malectin family.</text>
</comment>
<evidence type="ECO:0000256" key="2">
    <source>
        <dbReference type="ARBA" id="ARBA00009141"/>
    </source>
</evidence>